<name>A0AAD1R7Q7_PELCU</name>
<keyword evidence="3" id="KW-1185">Reference proteome</keyword>
<evidence type="ECO:0000313" key="3">
    <source>
        <dbReference type="Proteomes" id="UP001295444"/>
    </source>
</evidence>
<evidence type="ECO:0000313" key="2">
    <source>
        <dbReference type="EMBL" id="CAH2225277.1"/>
    </source>
</evidence>
<feature type="region of interest" description="Disordered" evidence="1">
    <location>
        <begin position="41"/>
        <end position="91"/>
    </location>
</feature>
<accession>A0AAD1R7Q7</accession>
<proteinExistence type="predicted"/>
<sequence length="114" mass="12399">MSDLPKPAVSAELKAWLYNAIADSIPKALAAFREQTVPAPTATITQLSDSEDSHGLDRNEAPRKHPWKSDSATAGKGKAPDKNPRVPILNPGKLSPNMILTHLRVQPLIIIFGW</sequence>
<dbReference type="EMBL" id="OW240912">
    <property type="protein sequence ID" value="CAH2225277.1"/>
    <property type="molecule type" value="Genomic_DNA"/>
</dbReference>
<dbReference type="Proteomes" id="UP001295444">
    <property type="component" value="Chromosome 01"/>
</dbReference>
<protein>
    <submittedName>
        <fullName evidence="2">Uncharacterized protein</fullName>
    </submittedName>
</protein>
<organism evidence="2 3">
    <name type="scientific">Pelobates cultripes</name>
    <name type="common">Western spadefoot toad</name>
    <dbReference type="NCBI Taxonomy" id="61616"/>
    <lineage>
        <taxon>Eukaryota</taxon>
        <taxon>Metazoa</taxon>
        <taxon>Chordata</taxon>
        <taxon>Craniata</taxon>
        <taxon>Vertebrata</taxon>
        <taxon>Euteleostomi</taxon>
        <taxon>Amphibia</taxon>
        <taxon>Batrachia</taxon>
        <taxon>Anura</taxon>
        <taxon>Pelobatoidea</taxon>
        <taxon>Pelobatidae</taxon>
        <taxon>Pelobates</taxon>
    </lineage>
</organism>
<gene>
    <name evidence="2" type="ORF">PECUL_23A056278</name>
</gene>
<reference evidence="2" key="1">
    <citation type="submission" date="2022-03" db="EMBL/GenBank/DDBJ databases">
        <authorList>
            <person name="Alioto T."/>
            <person name="Alioto T."/>
            <person name="Gomez Garrido J."/>
        </authorList>
    </citation>
    <scope>NUCLEOTIDE SEQUENCE</scope>
</reference>
<evidence type="ECO:0000256" key="1">
    <source>
        <dbReference type="SAM" id="MobiDB-lite"/>
    </source>
</evidence>
<dbReference type="AlphaFoldDB" id="A0AAD1R7Q7"/>
<feature type="compositionally biased region" description="Basic and acidic residues" evidence="1">
    <location>
        <begin position="51"/>
        <end position="63"/>
    </location>
</feature>